<sequence>MPETRECEASYIVVSDGLTSIIEKHGPLALEKLQIDAAEKEQLRFPKGHPASQGLPYTIDSKCTVKRGTNRAQSYIYPEMWRTPGKQQCTNLIPTLALRGISYTHRSLILDFGALYFMMQYMTHTSAQLFSRLGWENTIEITDKKVRKFKVGLAFVFKEYVLAFLSFDLVLQPTWRRLRSELPPPPADFCSPDWPFIPALVLWMQKRQNSARRGLACDVIRDANQVFLGIGVYTVNELFLLAGLSLLLSEEEVFSNPSRTARFCAAYLQYLHRSKTGLRSLLSPAMKDGFLAPTKNQRLKYIDWLYVYAKDRARLPARMATLVDEYIVKLDDLSALPQFIRCEETTLYDVFEPTLVSTALSLEHNLGHLIFGDALWAQLGGVVSPGTDQLTLFFQKQCASEPTFLKPDHYSPLFLEKSQIQSQSLPRRITHTYTWDKQMWSITPFPQNSQGVRSGVDEASPRQIEGEERRHMLFSYIVEKTHRVAIGPLEYCGNAHRVSFGASTVVVPCYGDPTLPEFYAIRDLKSRALPPAAPGARRRGMDATASKELEFQLGGLAKSRERKRAREGADECAEPAITAPPKPKKQRLSADRRLALASVNINT</sequence>
<comment type="caution">
    <text evidence="2">The sequence shown here is derived from an EMBL/GenBank/DDBJ whole genome shotgun (WGS) entry which is preliminary data.</text>
</comment>
<organism evidence="2 3">
    <name type="scientific">Mycena alexandri</name>
    <dbReference type="NCBI Taxonomy" id="1745969"/>
    <lineage>
        <taxon>Eukaryota</taxon>
        <taxon>Fungi</taxon>
        <taxon>Dikarya</taxon>
        <taxon>Basidiomycota</taxon>
        <taxon>Agaricomycotina</taxon>
        <taxon>Agaricomycetes</taxon>
        <taxon>Agaricomycetidae</taxon>
        <taxon>Agaricales</taxon>
        <taxon>Marasmiineae</taxon>
        <taxon>Mycenaceae</taxon>
        <taxon>Mycena</taxon>
    </lineage>
</organism>
<gene>
    <name evidence="2" type="ORF">C8F04DRAFT_1300418</name>
</gene>
<dbReference type="AlphaFoldDB" id="A0AAD6WUF1"/>
<feature type="region of interest" description="Disordered" evidence="1">
    <location>
        <begin position="558"/>
        <end position="590"/>
    </location>
</feature>
<dbReference type="Proteomes" id="UP001218188">
    <property type="component" value="Unassembled WGS sequence"/>
</dbReference>
<name>A0AAD6WUF1_9AGAR</name>
<evidence type="ECO:0000256" key="1">
    <source>
        <dbReference type="SAM" id="MobiDB-lite"/>
    </source>
</evidence>
<evidence type="ECO:0000313" key="2">
    <source>
        <dbReference type="EMBL" id="KAJ7025220.1"/>
    </source>
</evidence>
<dbReference type="EMBL" id="JARJCM010000157">
    <property type="protein sequence ID" value="KAJ7025220.1"/>
    <property type="molecule type" value="Genomic_DNA"/>
</dbReference>
<protein>
    <submittedName>
        <fullName evidence="2">Uncharacterized protein</fullName>
    </submittedName>
</protein>
<keyword evidence="3" id="KW-1185">Reference proteome</keyword>
<accession>A0AAD6WUF1</accession>
<evidence type="ECO:0000313" key="3">
    <source>
        <dbReference type="Proteomes" id="UP001218188"/>
    </source>
</evidence>
<reference evidence="2" key="1">
    <citation type="submission" date="2023-03" db="EMBL/GenBank/DDBJ databases">
        <title>Massive genome expansion in bonnet fungi (Mycena s.s.) driven by repeated elements and novel gene families across ecological guilds.</title>
        <authorList>
            <consortium name="Lawrence Berkeley National Laboratory"/>
            <person name="Harder C.B."/>
            <person name="Miyauchi S."/>
            <person name="Viragh M."/>
            <person name="Kuo A."/>
            <person name="Thoen E."/>
            <person name="Andreopoulos B."/>
            <person name="Lu D."/>
            <person name="Skrede I."/>
            <person name="Drula E."/>
            <person name="Henrissat B."/>
            <person name="Morin E."/>
            <person name="Kohler A."/>
            <person name="Barry K."/>
            <person name="LaButti K."/>
            <person name="Morin E."/>
            <person name="Salamov A."/>
            <person name="Lipzen A."/>
            <person name="Mereny Z."/>
            <person name="Hegedus B."/>
            <person name="Baldrian P."/>
            <person name="Stursova M."/>
            <person name="Weitz H."/>
            <person name="Taylor A."/>
            <person name="Grigoriev I.V."/>
            <person name="Nagy L.G."/>
            <person name="Martin F."/>
            <person name="Kauserud H."/>
        </authorList>
    </citation>
    <scope>NUCLEOTIDE SEQUENCE</scope>
    <source>
        <strain evidence="2">CBHHK200</strain>
    </source>
</reference>
<proteinExistence type="predicted"/>